<dbReference type="GO" id="GO:0005507">
    <property type="term" value="F:copper ion binding"/>
    <property type="evidence" value="ECO:0007669"/>
    <property type="project" value="InterPro"/>
</dbReference>
<keyword evidence="9 14" id="KW-0067">ATP-binding</keyword>
<keyword evidence="6 14" id="KW-0479">Metal-binding</keyword>
<accession>A0AAX4P9I3</accession>
<evidence type="ECO:0000256" key="11">
    <source>
        <dbReference type="ARBA" id="ARBA00022989"/>
    </source>
</evidence>
<feature type="transmembrane region" description="Helical" evidence="14">
    <location>
        <begin position="662"/>
        <end position="683"/>
    </location>
</feature>
<dbReference type="InterPro" id="IPR036412">
    <property type="entry name" value="HAD-like_sf"/>
</dbReference>
<dbReference type="InterPro" id="IPR044492">
    <property type="entry name" value="P_typ_ATPase_HD_dom"/>
</dbReference>
<feature type="region of interest" description="Disordered" evidence="15">
    <location>
        <begin position="1"/>
        <end position="44"/>
    </location>
</feature>
<dbReference type="FunFam" id="3.30.70.100:FF:000001">
    <property type="entry name" value="ATPase copper transporting beta"/>
    <property type="match status" value="1"/>
</dbReference>
<dbReference type="CDD" id="cd02094">
    <property type="entry name" value="P-type_ATPase_Cu-like"/>
    <property type="match status" value="1"/>
</dbReference>
<comment type="similarity">
    <text evidence="2 14">Belongs to the cation transport ATPase (P-type) (TC 3.A.3) family. Type IB subfamily.</text>
</comment>
<dbReference type="Gene3D" id="3.30.70.100">
    <property type="match status" value="3"/>
</dbReference>
<keyword evidence="12" id="KW-0406">Ion transport</keyword>
<dbReference type="CDD" id="cd00371">
    <property type="entry name" value="HMA"/>
    <property type="match status" value="3"/>
</dbReference>
<feature type="transmembrane region" description="Helical" evidence="14">
    <location>
        <begin position="461"/>
        <end position="481"/>
    </location>
</feature>
<feature type="transmembrane region" description="Helical" evidence="14">
    <location>
        <begin position="359"/>
        <end position="380"/>
    </location>
</feature>
<evidence type="ECO:0000256" key="2">
    <source>
        <dbReference type="ARBA" id="ARBA00006024"/>
    </source>
</evidence>
<dbReference type="InterPro" id="IPR001757">
    <property type="entry name" value="P_typ_ATPase"/>
</dbReference>
<evidence type="ECO:0000256" key="5">
    <source>
        <dbReference type="ARBA" id="ARBA00022692"/>
    </source>
</evidence>
<dbReference type="GO" id="GO:0005524">
    <property type="term" value="F:ATP binding"/>
    <property type="evidence" value="ECO:0007669"/>
    <property type="project" value="UniProtKB-UniRule"/>
</dbReference>
<evidence type="ECO:0000256" key="3">
    <source>
        <dbReference type="ARBA" id="ARBA00012517"/>
    </source>
</evidence>
<dbReference type="AlphaFoldDB" id="A0AAX4P9I3"/>
<dbReference type="EC" id="7.2.2.8" evidence="3"/>
<dbReference type="EMBL" id="CP151506">
    <property type="protein sequence ID" value="WZN62514.1"/>
    <property type="molecule type" value="Genomic_DNA"/>
</dbReference>
<evidence type="ECO:0000256" key="14">
    <source>
        <dbReference type="RuleBase" id="RU362081"/>
    </source>
</evidence>
<dbReference type="Proteomes" id="UP001472866">
    <property type="component" value="Chromosome 06"/>
</dbReference>
<dbReference type="InterPro" id="IPR059000">
    <property type="entry name" value="ATPase_P-type_domA"/>
</dbReference>
<dbReference type="SUPFAM" id="SSF81660">
    <property type="entry name" value="Metal cation-transporting ATPase, ATP-binding domain N"/>
    <property type="match status" value="1"/>
</dbReference>
<keyword evidence="7" id="KW-0677">Repeat</keyword>
<evidence type="ECO:0000256" key="10">
    <source>
        <dbReference type="ARBA" id="ARBA00022967"/>
    </source>
</evidence>
<feature type="domain" description="HMA" evidence="16">
    <location>
        <begin position="86"/>
        <end position="155"/>
    </location>
</feature>
<feature type="transmembrane region" description="Helical" evidence="14">
    <location>
        <begin position="201"/>
        <end position="223"/>
    </location>
</feature>
<protein>
    <recommendedName>
        <fullName evidence="3">P-type Cu(+) transporter</fullName>
        <ecNumber evidence="3">7.2.2.8</ecNumber>
    </recommendedName>
</protein>
<dbReference type="SFLD" id="SFLDG00002">
    <property type="entry name" value="C1.7:_P-type_atpase_like"/>
    <property type="match status" value="1"/>
</dbReference>
<dbReference type="SFLD" id="SFLDF00027">
    <property type="entry name" value="p-type_atpase"/>
    <property type="match status" value="1"/>
</dbReference>
<dbReference type="Pfam" id="PF00702">
    <property type="entry name" value="Hydrolase"/>
    <property type="match status" value="1"/>
</dbReference>
<evidence type="ECO:0000259" key="16">
    <source>
        <dbReference type="PROSITE" id="PS50846"/>
    </source>
</evidence>
<keyword evidence="8 14" id="KW-0547">Nucleotide-binding</keyword>
<dbReference type="SUPFAM" id="SSF81653">
    <property type="entry name" value="Calcium ATPase, transduction domain A"/>
    <property type="match status" value="1"/>
</dbReference>
<keyword evidence="13 14" id="KW-0472">Membrane</keyword>
<evidence type="ECO:0000256" key="4">
    <source>
        <dbReference type="ARBA" id="ARBA00022448"/>
    </source>
</evidence>
<name>A0AAX4P9I3_9CHLO</name>
<feature type="compositionally biased region" description="Basic and acidic residues" evidence="15">
    <location>
        <begin position="19"/>
        <end position="33"/>
    </location>
</feature>
<dbReference type="InterPro" id="IPR018303">
    <property type="entry name" value="ATPase_P-typ_P_site"/>
</dbReference>
<dbReference type="InterPro" id="IPR006122">
    <property type="entry name" value="HMA_Cu_ion-bd"/>
</dbReference>
<dbReference type="InterPro" id="IPR023299">
    <property type="entry name" value="ATPase_P-typ_cyto_dom_N"/>
</dbReference>
<dbReference type="GO" id="GO:0016020">
    <property type="term" value="C:membrane"/>
    <property type="evidence" value="ECO:0007669"/>
    <property type="project" value="UniProtKB-SubCell"/>
</dbReference>
<dbReference type="PANTHER" id="PTHR46594">
    <property type="entry name" value="P-TYPE CATION-TRANSPORTING ATPASE"/>
    <property type="match status" value="1"/>
</dbReference>
<keyword evidence="5 14" id="KW-0812">Transmembrane</keyword>
<feature type="transmembrane region" description="Helical" evidence="14">
    <location>
        <begin position="392"/>
        <end position="418"/>
    </location>
</feature>
<evidence type="ECO:0000256" key="15">
    <source>
        <dbReference type="SAM" id="MobiDB-lite"/>
    </source>
</evidence>
<feature type="transmembrane region" description="Helical" evidence="14">
    <location>
        <begin position="430"/>
        <end position="449"/>
    </location>
</feature>
<dbReference type="GO" id="GO:0016887">
    <property type="term" value="F:ATP hydrolysis activity"/>
    <property type="evidence" value="ECO:0007669"/>
    <property type="project" value="InterPro"/>
</dbReference>
<dbReference type="PANTHER" id="PTHR46594:SF4">
    <property type="entry name" value="P-TYPE CATION-TRANSPORTING ATPASE"/>
    <property type="match status" value="1"/>
</dbReference>
<evidence type="ECO:0000256" key="9">
    <source>
        <dbReference type="ARBA" id="ARBA00022840"/>
    </source>
</evidence>
<evidence type="ECO:0000256" key="12">
    <source>
        <dbReference type="ARBA" id="ARBA00023065"/>
    </source>
</evidence>
<comment type="subcellular location">
    <subcellularLocation>
        <location evidence="1 14">Membrane</location>
    </subcellularLocation>
</comment>
<proteinExistence type="inferred from homology"/>
<dbReference type="NCBIfam" id="TIGR00003">
    <property type="entry name" value="copper ion binding protein"/>
    <property type="match status" value="1"/>
</dbReference>
<feature type="domain" description="HMA" evidence="16">
    <location>
        <begin position="181"/>
        <end position="247"/>
    </location>
</feature>
<dbReference type="InterPro" id="IPR023298">
    <property type="entry name" value="ATPase_P-typ_TM_dom_sf"/>
</dbReference>
<sequence>MERTWRYLSGVARGGPPVDDERAGGDHGDRDGGTLRTPLVGASSSSGGLGDLCVAEEGRARKRTPTFTIGPVGPRDREAVGAMPDTKLLFSVEGMFCTECSDKVQEAVLEVNGVTSAEATLFPGTVIARGGGNLRERGAIEEVRSAIERAGFAAGYPDVSCGGRVAVSSPLAQKSRTTKLVRATIAVQGMSCAECATSLEAALLALPGIVIAAVSLLTGTAAVEFQVDRVSVSAIVRAISSAGFEAKITEVVGGEDGHAGGGGGHGGLATAKLRVGGMTCSACAASVEEALNAVMGVASATVNAVTGWALVRYDPQATGPRGLVEAVEAAGFEGEVWRRDETRRDAPGQVSASPWRRKLVISLCLCLPVFVVLPVVLRVWDRLGDDLRRTEVLGVPLLAVIQLAFATPIQFYVGFGFYVGAWHALRNGRANMDVLVALGTTSAYGFSVFDLVRFRAMGGDLRLFFDSSALLITFICLGKYLETSAKARTSDAISKLMQLTPDTAILVELDKDGQVKAEQEILTTLIHVGDCLKVLPGTKIPTDGVVSSGKSYVDESMITGESIPVLKSPGDQVIGGTVNTAGLLHMKATKIGSDTALSQIIKMVETAQMSKAPVQRYADKISSYFVPIVVILAVTTFLSWYICGTTGAYPSSWVPLGNTVLTFSLTFGISVVVAACPCALGLATPTAIMVGTGVGATHGVLIKGGDALEKACNVSCLVFDKTGTLTVGHPSVVDTLHLHPSMSKEECAVLAATVESSSEHPLAKSIVKHACESLLAAGYGPKDDEGMTFDTPGEVDIRPGYGVVCAVSGSSHSQYMKRHKIPFASVAQDLRVCIGNRKLMQAEGLGVPDSADLWMKKQEESGRTAVVFSVGSTVASIFAIADPLKPEARDVVEYLQGMGIACAMASGDNWRTAHAIGREVGISDIHAGISPGEKVEVIREMQRNNVSVGMVGDGVNDSPALVASDVGIALGSGTDIAVEAADYVLMRDNLEDVVMAVDLSKATMRRIKLNYVWAMIYNIICIPLAGGALFPSTRVQLPPWAAGGAMALSSVSVVCSSLLLHAYKKPRVQRKSPLDRNPSLDSWL</sequence>
<evidence type="ECO:0000256" key="6">
    <source>
        <dbReference type="ARBA" id="ARBA00022723"/>
    </source>
</evidence>
<keyword evidence="10" id="KW-1278">Translocase</keyword>
<dbReference type="Gene3D" id="2.70.150.10">
    <property type="entry name" value="Calcium-transporting ATPase, cytoplasmic transduction domain A"/>
    <property type="match status" value="1"/>
</dbReference>
<feature type="domain" description="HMA" evidence="16">
    <location>
        <begin position="269"/>
        <end position="335"/>
    </location>
</feature>
<organism evidence="17 18">
    <name type="scientific">Chloropicon roscoffensis</name>
    <dbReference type="NCBI Taxonomy" id="1461544"/>
    <lineage>
        <taxon>Eukaryota</taxon>
        <taxon>Viridiplantae</taxon>
        <taxon>Chlorophyta</taxon>
        <taxon>Chloropicophyceae</taxon>
        <taxon>Chloropicales</taxon>
        <taxon>Chloropicaceae</taxon>
        <taxon>Chloropicon</taxon>
    </lineage>
</organism>
<evidence type="ECO:0000256" key="8">
    <source>
        <dbReference type="ARBA" id="ARBA00022741"/>
    </source>
</evidence>
<dbReference type="GO" id="GO:0140581">
    <property type="term" value="F:P-type monovalent copper transporter activity"/>
    <property type="evidence" value="ECO:0007669"/>
    <property type="project" value="UniProtKB-EC"/>
</dbReference>
<dbReference type="SUPFAM" id="SSF55008">
    <property type="entry name" value="HMA, heavy metal-associated domain"/>
    <property type="match status" value="3"/>
</dbReference>
<dbReference type="SFLD" id="SFLDS00003">
    <property type="entry name" value="Haloacid_Dehalogenase"/>
    <property type="match status" value="1"/>
</dbReference>
<dbReference type="InterPro" id="IPR027256">
    <property type="entry name" value="P-typ_ATPase_IB"/>
</dbReference>
<dbReference type="Gene3D" id="3.40.50.1000">
    <property type="entry name" value="HAD superfamily/HAD-like"/>
    <property type="match status" value="1"/>
</dbReference>
<dbReference type="Pfam" id="PF00403">
    <property type="entry name" value="HMA"/>
    <property type="match status" value="3"/>
</dbReference>
<dbReference type="NCBIfam" id="TIGR01525">
    <property type="entry name" value="ATPase-IB_hvy"/>
    <property type="match status" value="1"/>
</dbReference>
<evidence type="ECO:0000256" key="13">
    <source>
        <dbReference type="ARBA" id="ARBA00023136"/>
    </source>
</evidence>
<keyword evidence="4" id="KW-0813">Transport</keyword>
<dbReference type="PRINTS" id="PR00119">
    <property type="entry name" value="CATATPASE"/>
</dbReference>
<evidence type="ECO:0000313" key="17">
    <source>
        <dbReference type="EMBL" id="WZN62514.1"/>
    </source>
</evidence>
<dbReference type="Pfam" id="PF00122">
    <property type="entry name" value="E1-E2_ATPase"/>
    <property type="match status" value="1"/>
</dbReference>
<dbReference type="InterPro" id="IPR036163">
    <property type="entry name" value="HMA_dom_sf"/>
</dbReference>
<feature type="transmembrane region" description="Helical" evidence="14">
    <location>
        <begin position="621"/>
        <end position="642"/>
    </location>
</feature>
<feature type="transmembrane region" description="Helical" evidence="14">
    <location>
        <begin position="1011"/>
        <end position="1030"/>
    </location>
</feature>
<dbReference type="PRINTS" id="PR00120">
    <property type="entry name" value="HATPASE"/>
</dbReference>
<gene>
    <name evidence="17" type="ORF">HKI87_06g40510</name>
</gene>
<dbReference type="InterPro" id="IPR023214">
    <property type="entry name" value="HAD_sf"/>
</dbReference>
<feature type="transmembrane region" description="Helical" evidence="14">
    <location>
        <begin position="1042"/>
        <end position="1063"/>
    </location>
</feature>
<dbReference type="SUPFAM" id="SSF81665">
    <property type="entry name" value="Calcium ATPase, transmembrane domain M"/>
    <property type="match status" value="1"/>
</dbReference>
<dbReference type="PROSITE" id="PS50846">
    <property type="entry name" value="HMA_2"/>
    <property type="match status" value="3"/>
</dbReference>
<evidence type="ECO:0000256" key="1">
    <source>
        <dbReference type="ARBA" id="ARBA00004370"/>
    </source>
</evidence>
<dbReference type="PROSITE" id="PS00154">
    <property type="entry name" value="ATPASE_E1_E2"/>
    <property type="match status" value="1"/>
</dbReference>
<dbReference type="NCBIfam" id="TIGR01494">
    <property type="entry name" value="ATPase_P-type"/>
    <property type="match status" value="2"/>
</dbReference>
<dbReference type="Gene3D" id="3.40.1110.10">
    <property type="entry name" value="Calcium-transporting ATPase, cytoplasmic domain N"/>
    <property type="match status" value="1"/>
</dbReference>
<evidence type="ECO:0000313" key="18">
    <source>
        <dbReference type="Proteomes" id="UP001472866"/>
    </source>
</evidence>
<dbReference type="InterPro" id="IPR008250">
    <property type="entry name" value="ATPase_P-typ_transduc_dom_A_sf"/>
</dbReference>
<dbReference type="SUPFAM" id="SSF56784">
    <property type="entry name" value="HAD-like"/>
    <property type="match status" value="1"/>
</dbReference>
<dbReference type="InterPro" id="IPR006121">
    <property type="entry name" value="HMA_dom"/>
</dbReference>
<reference evidence="17 18" key="1">
    <citation type="submission" date="2024-03" db="EMBL/GenBank/DDBJ databases">
        <title>Complete genome sequence of the green alga Chloropicon roscoffensis RCC1871.</title>
        <authorList>
            <person name="Lemieux C."/>
            <person name="Pombert J.-F."/>
            <person name="Otis C."/>
            <person name="Turmel M."/>
        </authorList>
    </citation>
    <scope>NUCLEOTIDE SEQUENCE [LARGE SCALE GENOMIC DNA]</scope>
    <source>
        <strain evidence="17 18">RCC1871</strain>
    </source>
</reference>
<dbReference type="FunFam" id="2.70.150.10:FF:000002">
    <property type="entry name" value="Copper-transporting ATPase 1, putative"/>
    <property type="match status" value="1"/>
</dbReference>
<evidence type="ECO:0000256" key="7">
    <source>
        <dbReference type="ARBA" id="ARBA00022737"/>
    </source>
</evidence>
<keyword evidence="18" id="KW-1185">Reference proteome</keyword>
<keyword evidence="11 14" id="KW-1133">Transmembrane helix</keyword>
<dbReference type="FunFam" id="3.30.70.100:FF:000005">
    <property type="entry name" value="Copper-exporting P-type ATPase A"/>
    <property type="match status" value="1"/>
</dbReference>